<dbReference type="AlphaFoldDB" id="A0A923KT67"/>
<dbReference type="RefSeq" id="WP_186881274.1">
    <property type="nucleotide sequence ID" value="NZ_JACOGG010000009.1"/>
</dbReference>
<feature type="domain" description="Glycosyl hydrolase-like 10" evidence="2">
    <location>
        <begin position="83"/>
        <end position="401"/>
    </location>
</feature>
<reference evidence="3" key="1">
    <citation type="submission" date="2020-08" db="EMBL/GenBank/DDBJ databases">
        <title>Novel species isolated from subtropical streams in China.</title>
        <authorList>
            <person name="Lu H."/>
        </authorList>
    </citation>
    <scope>NUCLEOTIDE SEQUENCE</scope>
    <source>
        <strain evidence="3">CY7W</strain>
    </source>
</reference>
<proteinExistence type="predicted"/>
<gene>
    <name evidence="3" type="ORF">H8K47_10065</name>
</gene>
<name>A0A923KT67_9BURK</name>
<evidence type="ECO:0000313" key="4">
    <source>
        <dbReference type="Proteomes" id="UP000612361"/>
    </source>
</evidence>
<dbReference type="InterPro" id="IPR017853">
    <property type="entry name" value="GH"/>
</dbReference>
<accession>A0A923KT67</accession>
<evidence type="ECO:0000256" key="1">
    <source>
        <dbReference type="ARBA" id="ARBA00022729"/>
    </source>
</evidence>
<dbReference type="Pfam" id="PF02638">
    <property type="entry name" value="GHL10"/>
    <property type="match status" value="1"/>
</dbReference>
<dbReference type="SUPFAM" id="SSF51445">
    <property type="entry name" value="(Trans)glycosidases"/>
    <property type="match status" value="1"/>
</dbReference>
<dbReference type="PANTHER" id="PTHR43405">
    <property type="entry name" value="GLYCOSYL HYDROLASE DIGH"/>
    <property type="match status" value="1"/>
</dbReference>
<dbReference type="InterPro" id="IPR003790">
    <property type="entry name" value="GHL10"/>
</dbReference>
<comment type="caution">
    <text evidence="3">The sequence shown here is derived from an EMBL/GenBank/DDBJ whole genome shotgun (WGS) entry which is preliminary data.</text>
</comment>
<dbReference type="Gene3D" id="3.20.20.80">
    <property type="entry name" value="Glycosidases"/>
    <property type="match status" value="1"/>
</dbReference>
<dbReference type="Proteomes" id="UP000612361">
    <property type="component" value="Unassembled WGS sequence"/>
</dbReference>
<dbReference type="PANTHER" id="PTHR43405:SF1">
    <property type="entry name" value="GLYCOSYL HYDROLASE DIGH"/>
    <property type="match status" value="1"/>
</dbReference>
<organism evidence="3 4">
    <name type="scientific">Undibacterium rugosum</name>
    <dbReference type="NCBI Taxonomy" id="2762291"/>
    <lineage>
        <taxon>Bacteria</taxon>
        <taxon>Pseudomonadati</taxon>
        <taxon>Pseudomonadota</taxon>
        <taxon>Betaproteobacteria</taxon>
        <taxon>Burkholderiales</taxon>
        <taxon>Oxalobacteraceae</taxon>
        <taxon>Undibacterium</taxon>
    </lineage>
</organism>
<evidence type="ECO:0000259" key="2">
    <source>
        <dbReference type="Pfam" id="PF02638"/>
    </source>
</evidence>
<dbReference type="InterPro" id="IPR052177">
    <property type="entry name" value="Divisome_Glycosyl_Hydrolase"/>
</dbReference>
<sequence>MFLFNGSSDLSVNHHPAKPRGQLHGLRLAASLATLLVTLLAACAGPQPGSIAPQSGAAKSPVIVNAPPAQLPLSKDAPATPREFRAVWVSTVANIDWPSKRELSSDKQKAEAIAILDQAVQMRLNAIVLQVRPSADAIYPSALEPWSEFLTGEQGRPPQPYYDPLQFWIEQAHERGLELHAWFNPYRARTTQAKAGQARSHVSKTMPAIVRQYGDMSWMDPGEPQAMQHTLNVISDVVRRYDVDGVHIDDYFYPYPVKNSAGIEMDFPDEPAWNRYLQSGGNLNRADWRRDNVNRLVAAIYQQVHQEKSWVKFGISPFGIGRPDRLPPGITGFSQYDKLYADVELWLARGWLDYLAPQLYWPIQQTPQAFKVLYDYWSTQNLQQRHIWPGLFTSKIDHTEKSWQADEILNQVDALREKAGTGHIHFSMVSLSQNRKDIRKRLAQEKYTSAALVPATPWLENTNIAPPQLQWNEEQKLLRVQLADPENTRWLAIWKQTEQQWQFSVQPASKLTIDVRKDGQPAPLKQVVVMAVSRSGQESLPAKFSVTTP</sequence>
<dbReference type="EMBL" id="JACOGG010000009">
    <property type="protein sequence ID" value="MBC3935704.1"/>
    <property type="molecule type" value="Genomic_DNA"/>
</dbReference>
<protein>
    <submittedName>
        <fullName evidence="3">Family 10 glycosylhydrolase</fullName>
    </submittedName>
</protein>
<evidence type="ECO:0000313" key="3">
    <source>
        <dbReference type="EMBL" id="MBC3935704.1"/>
    </source>
</evidence>
<keyword evidence="1" id="KW-0732">Signal</keyword>
<keyword evidence="4" id="KW-1185">Reference proteome</keyword>